<feature type="compositionally biased region" description="Basic and acidic residues" evidence="1">
    <location>
        <begin position="1474"/>
        <end position="1489"/>
    </location>
</feature>
<proteinExistence type="predicted"/>
<dbReference type="Gene3D" id="3.40.50.300">
    <property type="entry name" value="P-loop containing nucleotide triphosphate hydrolases"/>
    <property type="match status" value="1"/>
</dbReference>
<name>A0A3N2D8G8_9MICO</name>
<accession>A0A3N2D8G8</accession>
<gene>
    <name evidence="3" type="ORF">EDD28_0506</name>
</gene>
<evidence type="ECO:0000256" key="1">
    <source>
        <dbReference type="SAM" id="MobiDB-lite"/>
    </source>
</evidence>
<sequence length="1632" mass="171589">MHVAVDDGHETDVAPAQSPARADDAGEIGTDVEAEASVAPAGNHGSAAPTPRPDRPEDRLARAVRGWRESLSSLGGESALRDIDTFADATLDLSAAHPGGMAQLLAGKPTPLSLLVREPSALAAARRRARAVIAQAGEHSQRYGVAATTAALGIVSWSGDAAEAADDRDAPDGGEATDSGASPRTSGGVAAGGGQAAPTGPFGPAPVFLRPVALNEDEQGPVLQLLGRAALNPVLEHALVRAGVDVDPIVAPVLGASSDLRETLDGVLAAARTRLAEVEVTERIVVGSFAHPGQILADDLTGGWLERHRLVAALAGDPEARTSFDVQLPPIVRADREPGTERGVGDLDASQQHVLDVVASGIDVVVDAPPGTATTETVAAVVADAAASGRTIVHLAGTRRAAESLVARLIELGLDGMALDAAAGAGQGREVGALITDRLGASLPDIDAAGIQTMRTELSRLRGTLTARVRAWHTEQPEFGVSAADAMQALAEITLRRPAPRTQVRLSPTTIKRLAGRGLENARGELAKAATLGTFQLRRSDSPWYGVALADGEEARSTVERVQRLGARTLPLLRQRMAVAAAQTGLEPAETLAVWVEQLRMLEGIRAALDVFQPAIFERSAADLVAATAPRASRESHEVLPQAVRRRLRKQAKDLLRPGRHVTDLHAELVAVQEEREIWRQHCTAGGWPRLPEEMSELIAVTDEVVAAVAELDGPLRSTIGDGTVPLDHVDLDRLGDHLLSLTEDESISRALPERTDAIARLEDLGLGDLLDDLAARRVPLEAVTSELDLAWWSSVLEHIIQTVPAVRGATSFADEVDRLRELDLAQVDSLVPPVALATASRLRSVAVADKTQARELFKAADRARRGVEQLDLRSLAESYGAVGRTVVPAWSVPPMLVPQVLPRPDADGAATIDLLVLDSIQNLALEQVVAAIGRARQVVVVGDVRRGGTGAVARLAEVLPHVQLDGSRTDRDSSLAAFLEKHGYADALVAIPSVPGPSTIRLDVVEGRALAVHGGVVESVPDEVEHVVDLVIDHALARPEESLAVIALNPRHAARIRDAVAHAVSDARAIADALDPARLEPFVVVDVEQAAGMRRDAIILAVGYGKTPHGRVIHQFGAVSSPRGVSLLVDALEACRTRLVVTSPLAPTDLDAQRLRSPGSTMLADLLAFAAEGGIASSSSREGSPDPLLVDLADRLWRMGLEVAASYGPPDGVRIPLAVGHPSLPGTYGVAILTDTPEYVATTNLRMRDRYWRERLERRGWDVLVLSSLDVFLDPEAAAQAVLDAVSARVRALPQPETSVVAPPMVDDDAEGTAADDLVAVNGAHAREGERPDVFAGLPMGAYSARELEALARWVGSDGVVRDVPELAGELARELGLPPGAPRAEEVLTEVAQRVLAPERPEGAESDGSGRIVLDDVETRELPLAATAAEIVAANEETRFDLAATPAADDGAADPGREDPEPPTDVIPLNERGLAEGERDAEAEREAEAGMAADESDGGDTEADDDVAAEAGVEGSTEGVGGDAGSGDAEDAEDGDPESPRATPDEDVTDRSPGGAGNEESADESGRTDDEDGNAEASEAERARESGEGVVQPTLGDSVLPDRAWEDTDGAWGDRRGDDDDRILRERPPHW</sequence>
<evidence type="ECO:0000313" key="3">
    <source>
        <dbReference type="EMBL" id="ROR95938.1"/>
    </source>
</evidence>
<feature type="region of interest" description="Disordered" evidence="1">
    <location>
        <begin position="1441"/>
        <end position="1632"/>
    </location>
</feature>
<dbReference type="InterPro" id="IPR027417">
    <property type="entry name" value="P-loop_NTPase"/>
</dbReference>
<feature type="compositionally biased region" description="Acidic residues" evidence="1">
    <location>
        <begin position="1529"/>
        <end position="1538"/>
    </location>
</feature>
<organism evidence="3 4">
    <name type="scientific">Salana multivorans</name>
    <dbReference type="NCBI Taxonomy" id="120377"/>
    <lineage>
        <taxon>Bacteria</taxon>
        <taxon>Bacillati</taxon>
        <taxon>Actinomycetota</taxon>
        <taxon>Actinomycetes</taxon>
        <taxon>Micrococcales</taxon>
        <taxon>Beutenbergiaceae</taxon>
        <taxon>Salana</taxon>
    </lineage>
</organism>
<dbReference type="Proteomes" id="UP000275356">
    <property type="component" value="Unassembled WGS sequence"/>
</dbReference>
<keyword evidence="4" id="KW-1185">Reference proteome</keyword>
<comment type="caution">
    <text evidence="3">The sequence shown here is derived from an EMBL/GenBank/DDBJ whole genome shotgun (WGS) entry which is preliminary data.</text>
</comment>
<evidence type="ECO:0000259" key="2">
    <source>
        <dbReference type="Pfam" id="PF18741"/>
    </source>
</evidence>
<feature type="region of interest" description="Disordered" evidence="1">
    <location>
        <begin position="1"/>
        <end position="58"/>
    </location>
</feature>
<feature type="domain" description="Restriction endonuclease type II-like" evidence="2">
    <location>
        <begin position="1193"/>
        <end position="1286"/>
    </location>
</feature>
<dbReference type="InterPro" id="IPR049468">
    <property type="entry name" value="Restrct_endonuc-II-like_dom"/>
</dbReference>
<feature type="compositionally biased region" description="Low complexity" evidence="1">
    <location>
        <begin position="1444"/>
        <end position="1455"/>
    </location>
</feature>
<dbReference type="SUPFAM" id="SSF52540">
    <property type="entry name" value="P-loop containing nucleoside triphosphate hydrolases"/>
    <property type="match status" value="1"/>
</dbReference>
<dbReference type="EMBL" id="RKHQ01000001">
    <property type="protein sequence ID" value="ROR95938.1"/>
    <property type="molecule type" value="Genomic_DNA"/>
</dbReference>
<feature type="region of interest" description="Disordered" evidence="1">
    <location>
        <begin position="163"/>
        <end position="197"/>
    </location>
</feature>
<feature type="compositionally biased region" description="Basic and acidic residues" evidence="1">
    <location>
        <begin position="1613"/>
        <end position="1632"/>
    </location>
</feature>
<protein>
    <recommendedName>
        <fullName evidence="2">Restriction endonuclease type II-like domain-containing protein</fullName>
    </recommendedName>
</protein>
<feature type="compositionally biased region" description="Basic and acidic residues" evidence="1">
    <location>
        <begin position="1"/>
        <end position="12"/>
    </location>
</feature>
<dbReference type="Pfam" id="PF18741">
    <property type="entry name" value="MTES_1575"/>
    <property type="match status" value="1"/>
</dbReference>
<evidence type="ECO:0000313" key="4">
    <source>
        <dbReference type="Proteomes" id="UP000275356"/>
    </source>
</evidence>
<feature type="compositionally biased region" description="Acidic residues" evidence="1">
    <location>
        <begin position="1495"/>
        <end position="1509"/>
    </location>
</feature>
<reference evidence="3 4" key="1">
    <citation type="submission" date="2018-11" db="EMBL/GenBank/DDBJ databases">
        <title>Sequencing the genomes of 1000 actinobacteria strains.</title>
        <authorList>
            <person name="Klenk H.-P."/>
        </authorList>
    </citation>
    <scope>NUCLEOTIDE SEQUENCE [LARGE SCALE GENOMIC DNA]</scope>
    <source>
        <strain evidence="3 4">DSM 13521</strain>
    </source>
</reference>